<dbReference type="EMBL" id="JAFHKK010000011">
    <property type="protein sequence ID" value="MBN2964400.1"/>
    <property type="molecule type" value="Genomic_DNA"/>
</dbReference>
<evidence type="ECO:0000259" key="4">
    <source>
        <dbReference type="SMART" id="SM00926"/>
    </source>
</evidence>
<feature type="domain" description="4Fe-4S Mo/W bis-MGD-type" evidence="4">
    <location>
        <begin position="1"/>
        <end position="50"/>
    </location>
</feature>
<keyword evidence="6" id="KW-1185">Reference proteome</keyword>
<reference evidence="5 6" key="3">
    <citation type="submission" date="2021-02" db="EMBL/GenBank/DDBJ databases">
        <authorList>
            <person name="Merkel A.Y."/>
        </authorList>
    </citation>
    <scope>NUCLEOTIDE SEQUENCE [LARGE SCALE GENOMIC DNA]</scope>
    <source>
        <strain evidence="5 6">T05b</strain>
    </source>
</reference>
<evidence type="ECO:0000256" key="3">
    <source>
        <dbReference type="ARBA" id="ARBA00023014"/>
    </source>
</evidence>
<accession>A0ABS2WS24</accession>
<dbReference type="SMART" id="SM00926">
    <property type="entry name" value="Molybdop_Fe4S4"/>
    <property type="match status" value="1"/>
</dbReference>
<dbReference type="Gene3D" id="3.40.50.740">
    <property type="match status" value="1"/>
</dbReference>
<reference evidence="5 6" key="1">
    <citation type="submission" date="2021-02" db="EMBL/GenBank/DDBJ databases">
        <title>Sulfurospirillum tamanensis sp. nov.</title>
        <authorList>
            <person name="Frolova A."/>
            <person name="Merkel A."/>
            <person name="Slobodkin A."/>
        </authorList>
    </citation>
    <scope>NUCLEOTIDE SEQUENCE [LARGE SCALE GENOMIC DNA]</scope>
    <source>
        <strain evidence="5 6">T05b</strain>
    </source>
</reference>
<reference evidence="6" key="2">
    <citation type="submission" date="2021-02" db="EMBL/GenBank/DDBJ databases">
        <title>Sulfurospirillum tamanensis sp. nov.</title>
        <authorList>
            <person name="Merkel A.Y."/>
        </authorList>
    </citation>
    <scope>NUCLEOTIDE SEQUENCE [LARGE SCALE GENOMIC DNA]</scope>
    <source>
        <strain evidence="6">T05b</strain>
    </source>
</reference>
<evidence type="ECO:0000256" key="1">
    <source>
        <dbReference type="ARBA" id="ARBA00022723"/>
    </source>
</evidence>
<dbReference type="RefSeq" id="WP_205458950.1">
    <property type="nucleotide sequence ID" value="NZ_JAFHKK010000011.1"/>
</dbReference>
<dbReference type="Gene3D" id="3.40.228.10">
    <property type="entry name" value="Dimethylsulfoxide Reductase, domain 2"/>
    <property type="match status" value="1"/>
</dbReference>
<dbReference type="InterPro" id="IPR009010">
    <property type="entry name" value="Asp_de-COase-like_dom_sf"/>
</dbReference>
<keyword evidence="3" id="KW-0411">Iron-sulfur</keyword>
<organism evidence="5 6">
    <name type="scientific">Sulfurospirillum tamanense</name>
    <dbReference type="NCBI Taxonomy" id="2813362"/>
    <lineage>
        <taxon>Bacteria</taxon>
        <taxon>Pseudomonadati</taxon>
        <taxon>Campylobacterota</taxon>
        <taxon>Epsilonproteobacteria</taxon>
        <taxon>Campylobacterales</taxon>
        <taxon>Sulfurospirillaceae</taxon>
        <taxon>Sulfurospirillum</taxon>
    </lineage>
</organism>
<proteinExistence type="predicted"/>
<evidence type="ECO:0000256" key="2">
    <source>
        <dbReference type="ARBA" id="ARBA00023004"/>
    </source>
</evidence>
<dbReference type="Gene3D" id="3.30.2070.10">
    <property type="entry name" value="Formate dehydrogenase/DMSO reductase"/>
    <property type="match status" value="1"/>
</dbReference>
<gene>
    <name evidence="5" type="ORF">JWV37_06380</name>
</gene>
<dbReference type="PANTHER" id="PTHR43742:SF6">
    <property type="entry name" value="OXIDOREDUCTASE YYAE-RELATED"/>
    <property type="match status" value="1"/>
</dbReference>
<dbReference type="InterPro" id="IPR050612">
    <property type="entry name" value="Prok_Mopterin_Oxidored"/>
</dbReference>
<evidence type="ECO:0000313" key="6">
    <source>
        <dbReference type="Proteomes" id="UP000703590"/>
    </source>
</evidence>
<dbReference type="Proteomes" id="UP000703590">
    <property type="component" value="Unassembled WGS sequence"/>
</dbReference>
<dbReference type="InterPro" id="IPR006963">
    <property type="entry name" value="Mopterin_OxRdtase_4Fe-4S_dom"/>
</dbReference>
<dbReference type="Pfam" id="PF00384">
    <property type="entry name" value="Molybdopterin"/>
    <property type="match status" value="1"/>
</dbReference>
<protein>
    <submittedName>
        <fullName evidence="5">Molybdopterin-dependent oxidoreductase</fullName>
    </submittedName>
</protein>
<evidence type="ECO:0000313" key="5">
    <source>
        <dbReference type="EMBL" id="MBN2964400.1"/>
    </source>
</evidence>
<dbReference type="SUPFAM" id="SSF53706">
    <property type="entry name" value="Formate dehydrogenase/DMSO reductase, domains 1-3"/>
    <property type="match status" value="1"/>
</dbReference>
<dbReference type="PANTHER" id="PTHR43742">
    <property type="entry name" value="TRIMETHYLAMINE-N-OXIDE REDUCTASE"/>
    <property type="match status" value="1"/>
</dbReference>
<dbReference type="SUPFAM" id="SSF50692">
    <property type="entry name" value="ADC-like"/>
    <property type="match status" value="1"/>
</dbReference>
<sequence>MEYTTCPLDCFDGCSVEYEAGKKLRGEKAHPITQGYLCPHLNHWFKHPRLEKARVEGTEVPLHTALEAAIASLKETPPHKILFYKGSGNLGLMQGVTKLFFAKHGAVIAKGSLCDEGGGFGVEEGRGLNLTLSPLHVKEADVVVLWGRNPTVTNTHMLPALQGKTLIVIDPVVIMPSAQLHLAIRPRGDVYLALLLARIAYMEMLEDVAFIEARTEGFEEFKELFLWTPIRVLAQRCGLSLEEVAHMLTLMKGKKVAFLVGTGVQRYAHAHTVLRAIDSFAAMMGWLGTWGSGVGYLSQSGVGFTNPFDVPSKEASLVNVDFSAYEVVVIQGANPISQMPTSSVVRTGLGKVKKVIYLGLHENATSVLADIVLPVKSFLEKEDLKASYGHHFLGRMPKLTENQNALSEHEFCTALMEAFGYEAPKSEHSYIEDFLVSGAVEKKGRWQNRLYETWPYEKTFYTSSGKFCFLETFDDTLEAEGMWLIFAKWERSLNSQFLPHHALHVPPSLGLKDGDEIRLNSPYGSCVYEVVNDIRLRKDTFLLHSGANNANALTPSFETEEGHSAAYQEMHVTWERA</sequence>
<keyword evidence="2" id="KW-0408">Iron</keyword>
<dbReference type="InterPro" id="IPR006656">
    <property type="entry name" value="Mopterin_OxRdtase"/>
</dbReference>
<name>A0ABS2WS24_9BACT</name>
<dbReference type="CDD" id="cd02775">
    <property type="entry name" value="MopB_CT"/>
    <property type="match status" value="1"/>
</dbReference>
<keyword evidence="1" id="KW-0479">Metal-binding</keyword>
<comment type="caution">
    <text evidence="5">The sequence shown here is derived from an EMBL/GenBank/DDBJ whole genome shotgun (WGS) entry which is preliminary data.</text>
</comment>